<proteinExistence type="predicted"/>
<evidence type="ECO:0000313" key="4">
    <source>
        <dbReference type="EMBL" id="MCT2118743.1"/>
    </source>
</evidence>
<feature type="chain" id="PRO_5043319204" description="TrbL/VirB6 plasmid conjugal transfer protein" evidence="3">
    <location>
        <begin position="37"/>
        <end position="554"/>
    </location>
</feature>
<feature type="transmembrane region" description="Helical" evidence="2">
    <location>
        <begin position="220"/>
        <end position="241"/>
    </location>
</feature>
<evidence type="ECO:0000313" key="5">
    <source>
        <dbReference type="Proteomes" id="UP001206890"/>
    </source>
</evidence>
<feature type="compositionally biased region" description="Gly residues" evidence="1">
    <location>
        <begin position="475"/>
        <end position="485"/>
    </location>
</feature>
<dbReference type="EMBL" id="JALXTC010000075">
    <property type="protein sequence ID" value="MCT2118743.1"/>
    <property type="molecule type" value="Genomic_DNA"/>
</dbReference>
<evidence type="ECO:0008006" key="6">
    <source>
        <dbReference type="Google" id="ProtNLM"/>
    </source>
</evidence>
<feature type="signal peptide" evidence="3">
    <location>
        <begin position="1"/>
        <end position="36"/>
    </location>
</feature>
<feature type="transmembrane region" description="Helical" evidence="2">
    <location>
        <begin position="303"/>
        <end position="323"/>
    </location>
</feature>
<keyword evidence="2" id="KW-0812">Transmembrane</keyword>
<feature type="transmembrane region" description="Helical" evidence="2">
    <location>
        <begin position="366"/>
        <end position="388"/>
    </location>
</feature>
<accession>A0AAW5Q939</accession>
<feature type="compositionally biased region" description="Low complexity" evidence="1">
    <location>
        <begin position="486"/>
        <end position="498"/>
    </location>
</feature>
<keyword evidence="2" id="KW-1133">Transmembrane helix</keyword>
<feature type="compositionally biased region" description="Low complexity" evidence="1">
    <location>
        <begin position="455"/>
        <end position="474"/>
    </location>
</feature>
<keyword evidence="3" id="KW-0732">Signal</keyword>
<dbReference type="Proteomes" id="UP001206890">
    <property type="component" value="Unassembled WGS sequence"/>
</dbReference>
<comment type="caution">
    <text evidence="4">The sequence shown here is derived from an EMBL/GenBank/DDBJ whole genome shotgun (WGS) entry which is preliminary data.</text>
</comment>
<dbReference type="RefSeq" id="WP_259852076.1">
    <property type="nucleotide sequence ID" value="NZ_JALXRO010000055.1"/>
</dbReference>
<evidence type="ECO:0000256" key="3">
    <source>
        <dbReference type="SAM" id="SignalP"/>
    </source>
</evidence>
<feature type="region of interest" description="Disordered" evidence="1">
    <location>
        <begin position="442"/>
        <end position="498"/>
    </location>
</feature>
<feature type="transmembrane region" description="Helical" evidence="2">
    <location>
        <begin position="182"/>
        <end position="200"/>
    </location>
</feature>
<evidence type="ECO:0000256" key="2">
    <source>
        <dbReference type="SAM" id="Phobius"/>
    </source>
</evidence>
<name>A0AAW5Q939_9ACTN</name>
<gene>
    <name evidence="4" type="ORF">M3D93_13465</name>
</gene>
<feature type="transmembrane region" description="Helical" evidence="2">
    <location>
        <begin position="400"/>
        <end position="422"/>
    </location>
</feature>
<protein>
    <recommendedName>
        <fullName evidence="6">TrbL/VirB6 plasmid conjugal transfer protein</fullName>
    </recommendedName>
</protein>
<evidence type="ECO:0000256" key="1">
    <source>
        <dbReference type="SAM" id="MobiDB-lite"/>
    </source>
</evidence>
<feature type="transmembrane region" description="Helical" evidence="2">
    <location>
        <begin position="329"/>
        <end position="354"/>
    </location>
</feature>
<dbReference type="AlphaFoldDB" id="A0AAW5Q939"/>
<sequence>MTRHRPTDIALKIRRCVAILVASFTAIVAFGGPATAQDLPESQNSFQELYHECRKFIDTDPFTGEDGGARDHEASNFLDGALNQLGNTVASGTCNAISAVRHPGDALEAAASTAASAFWGDPIGDFVKSLLEGNAQALSLIMTMWIKESPFSNEDLEQSVADVESPSTAPDFRSSVAGVFNLTLWAQVLLFVVSLIIAGARMAVARNRGLGDGFEDVGQLVFNFILAGAALPAVIMSLHMATDLVSVQWLTDGLGGDPEAKINAVALIDEKTGLGPAAVLIMVVFALLGALAQMVALVIREGLLVVVVGLLPLAAASFALSTGKQAFKSMIGFVVAALLFKPVATLLYLVAFWLSSGTEQPSMMEAVSSMLLLAAAGLVLPALMRVVAPAVSASVSGGSAAGIGAAAAGATGAVAGAAGAALGNVQQSLGSGASSSGSGGQSAANGAAYLGPHSSGGSSSPPAAGSSGPSPSAPSGGGASGGGKSSSGTGTSSSGRVGGAVASAARGAGTVAGFAAAGVGAVATAAQTTARATQTTEQMIDGALAAHPTPHHYR</sequence>
<reference evidence="4" key="1">
    <citation type="submission" date="2022-04" db="EMBL/GenBank/DDBJ databases">
        <title>Human microbiome associated bacterial genomes.</title>
        <authorList>
            <person name="Sandstrom S."/>
            <person name="Salamzade R."/>
            <person name="Kalan L.R."/>
        </authorList>
    </citation>
    <scope>NUCLEOTIDE SEQUENCE</scope>
    <source>
        <strain evidence="4">P3-SID1762</strain>
    </source>
</reference>
<organism evidence="4 5">
    <name type="scientific">Dietzia cinnamea</name>
    <dbReference type="NCBI Taxonomy" id="321318"/>
    <lineage>
        <taxon>Bacteria</taxon>
        <taxon>Bacillati</taxon>
        <taxon>Actinomycetota</taxon>
        <taxon>Actinomycetes</taxon>
        <taxon>Mycobacteriales</taxon>
        <taxon>Dietziaceae</taxon>
        <taxon>Dietzia</taxon>
    </lineage>
</organism>
<keyword evidence="2" id="KW-0472">Membrane</keyword>
<feature type="transmembrane region" description="Helical" evidence="2">
    <location>
        <begin position="277"/>
        <end position="296"/>
    </location>
</feature>